<name>A0A9P5Y5W3_9AGAR</name>
<dbReference type="AlphaFoldDB" id="A0A9P5Y5W3"/>
<dbReference type="EMBL" id="MU150268">
    <property type="protein sequence ID" value="KAF9462853.1"/>
    <property type="molecule type" value="Genomic_DNA"/>
</dbReference>
<protein>
    <recommendedName>
        <fullName evidence="4">Antifreeze protein</fullName>
    </recommendedName>
</protein>
<evidence type="ECO:0008006" key="4">
    <source>
        <dbReference type="Google" id="ProtNLM"/>
    </source>
</evidence>
<evidence type="ECO:0000256" key="1">
    <source>
        <dbReference type="SAM" id="SignalP"/>
    </source>
</evidence>
<evidence type="ECO:0000313" key="2">
    <source>
        <dbReference type="EMBL" id="KAF9462853.1"/>
    </source>
</evidence>
<sequence length="79" mass="8161">MKPLLKRGTLLLAFIGSTSAVPQDVGPIEVVTASCTTFHFSGATSVSTHTFTYTSYPTITTLPGGQTPAPVTTITAISC</sequence>
<evidence type="ECO:0000313" key="3">
    <source>
        <dbReference type="Proteomes" id="UP000807353"/>
    </source>
</evidence>
<accession>A0A9P5Y5W3</accession>
<keyword evidence="3" id="KW-1185">Reference proteome</keyword>
<dbReference type="Proteomes" id="UP000807353">
    <property type="component" value="Unassembled WGS sequence"/>
</dbReference>
<feature type="signal peptide" evidence="1">
    <location>
        <begin position="1"/>
        <end position="20"/>
    </location>
</feature>
<comment type="caution">
    <text evidence="2">The sequence shown here is derived from an EMBL/GenBank/DDBJ whole genome shotgun (WGS) entry which is preliminary data.</text>
</comment>
<organism evidence="2 3">
    <name type="scientific">Collybia nuda</name>
    <dbReference type="NCBI Taxonomy" id="64659"/>
    <lineage>
        <taxon>Eukaryota</taxon>
        <taxon>Fungi</taxon>
        <taxon>Dikarya</taxon>
        <taxon>Basidiomycota</taxon>
        <taxon>Agaricomycotina</taxon>
        <taxon>Agaricomycetes</taxon>
        <taxon>Agaricomycetidae</taxon>
        <taxon>Agaricales</taxon>
        <taxon>Tricholomatineae</taxon>
        <taxon>Clitocybaceae</taxon>
        <taxon>Collybia</taxon>
    </lineage>
</organism>
<proteinExistence type="predicted"/>
<gene>
    <name evidence="2" type="ORF">BDZ94DRAFT_1260451</name>
</gene>
<reference evidence="2" key="1">
    <citation type="submission" date="2020-11" db="EMBL/GenBank/DDBJ databases">
        <authorList>
            <consortium name="DOE Joint Genome Institute"/>
            <person name="Ahrendt S."/>
            <person name="Riley R."/>
            <person name="Andreopoulos W."/>
            <person name="Labutti K."/>
            <person name="Pangilinan J."/>
            <person name="Ruiz-Duenas F.J."/>
            <person name="Barrasa J.M."/>
            <person name="Sanchez-Garcia M."/>
            <person name="Camarero S."/>
            <person name="Miyauchi S."/>
            <person name="Serrano A."/>
            <person name="Linde D."/>
            <person name="Babiker R."/>
            <person name="Drula E."/>
            <person name="Ayuso-Fernandez I."/>
            <person name="Pacheco R."/>
            <person name="Padilla G."/>
            <person name="Ferreira P."/>
            <person name="Barriuso J."/>
            <person name="Kellner H."/>
            <person name="Castanera R."/>
            <person name="Alfaro M."/>
            <person name="Ramirez L."/>
            <person name="Pisabarro A.G."/>
            <person name="Kuo A."/>
            <person name="Tritt A."/>
            <person name="Lipzen A."/>
            <person name="He G."/>
            <person name="Yan M."/>
            <person name="Ng V."/>
            <person name="Cullen D."/>
            <person name="Martin F."/>
            <person name="Rosso M.-N."/>
            <person name="Henrissat B."/>
            <person name="Hibbett D."/>
            <person name="Martinez A.T."/>
            <person name="Grigoriev I.V."/>
        </authorList>
    </citation>
    <scope>NUCLEOTIDE SEQUENCE</scope>
    <source>
        <strain evidence="2">CBS 247.69</strain>
    </source>
</reference>
<feature type="chain" id="PRO_5040109674" description="Antifreeze protein" evidence="1">
    <location>
        <begin position="21"/>
        <end position="79"/>
    </location>
</feature>
<keyword evidence="1" id="KW-0732">Signal</keyword>